<organism evidence="1 2">
    <name type="scientific">Cryptosporidium muris (strain RN66)</name>
    <dbReference type="NCBI Taxonomy" id="441375"/>
    <lineage>
        <taxon>Eukaryota</taxon>
        <taxon>Sar</taxon>
        <taxon>Alveolata</taxon>
        <taxon>Apicomplexa</taxon>
        <taxon>Conoidasida</taxon>
        <taxon>Coccidia</taxon>
        <taxon>Eucoccidiorida</taxon>
        <taxon>Eimeriorina</taxon>
        <taxon>Cryptosporidiidae</taxon>
        <taxon>Cryptosporidium</taxon>
    </lineage>
</organism>
<evidence type="ECO:0000313" key="1">
    <source>
        <dbReference type="EMBL" id="EEA07992.1"/>
    </source>
</evidence>
<dbReference type="Proteomes" id="UP000001460">
    <property type="component" value="Unassembled WGS sequence"/>
</dbReference>
<dbReference type="OrthoDB" id="360402at2759"/>
<dbReference type="OMA" id="CPNISIT"/>
<gene>
    <name evidence="1" type="ORF">CMU_031330</name>
</gene>
<name>B6AIF1_CRYMR</name>
<dbReference type="RefSeq" id="XP_002142341.1">
    <property type="nucleotide sequence ID" value="XM_002142305.1"/>
</dbReference>
<dbReference type="EMBL" id="DS989736">
    <property type="protein sequence ID" value="EEA07992.1"/>
    <property type="molecule type" value="Genomic_DNA"/>
</dbReference>
<dbReference type="eggNOG" id="ENOG502S7J3">
    <property type="taxonomic scope" value="Eukaryota"/>
</dbReference>
<reference evidence="1" key="1">
    <citation type="submission" date="2008-06" db="EMBL/GenBank/DDBJ databases">
        <authorList>
            <person name="Lorenzi H."/>
            <person name="Inman J."/>
            <person name="Miller J."/>
            <person name="Schobel S."/>
            <person name="Amedeo P."/>
            <person name="Caler E.V."/>
            <person name="da Silva J."/>
        </authorList>
    </citation>
    <scope>NUCLEOTIDE SEQUENCE [LARGE SCALE GENOMIC DNA]</scope>
    <source>
        <strain evidence="1">RN66</strain>
    </source>
</reference>
<protein>
    <recommendedName>
        <fullName evidence="3">BRCT domain-containing protein</fullName>
    </recommendedName>
</protein>
<dbReference type="GeneID" id="6997461"/>
<dbReference type="VEuPathDB" id="CryptoDB:CMU_031330"/>
<sequence length="883" mass="101933">MLYTSQNDRKLCVHLIAAQKFLLSCLQLSPGILDSNFNKCFYKQCNESAGTNINCGIPPRNCESPLGFAGIGIKVTNLIPNELRNLLNNIDKKILDLDDALATKSIPTYRELRIKDQDDLEDLKKIFNNSDKYSVCTLYNSKNSKNQLNLCNWLIKQAPIWNCNKGIGEKSYILTTTPDLKVLLEYESIISCIWGAARVFVVVQFWQTPLSFTERLSNINIENSKSYSFITEFLGGNETTILPLRLLVRFEKNISIKNNILSRNFKENETINNYKSADLKQFNKDNKNNTEYLTNKQTDKCYISKDKSNFSTDFINDINNKKYLDNKLNIDNGDNYNTEYICNSINNEIKQDTKNNSFGPCIISLVKYSTKCPISDTLNLSKIYSGKTGSCYLTLNSDSNFLSLQIAYNADIVSCIKALIPGRKFDSQNRIWLLPIESIFESVKLVDYLGGEIETQVLLLLLNTFSDRNSKLVNNLQFKDNYEWKKYIPNIASLAWSRKTIIFDCPNISITHSNLVQIRISPFTILDENILNTLRNSKIPLKWDGNIKKWSIPLFKLADTIHILQTSLDFIFVSDNDKLNYTNYYKVINSKIKHYSNNKTIINNDTTQRRLLDINEKKPKKFKEIIHVNDILDKRYNQSEYLDSDDSQNESCHSMVITCLGNDDVDSERLRNKIERMIKNIQTLPLNISNLKFIMWPCKLEDWESISFLIVSKPCNINRYHPKLLLALVSNVMVVYETMIDHILEKGYWLDNSFETKYEYTSNIPSMESRLYINEGIFCQTKLYIAGTPDNPDFALCRRLATIGKASFVREPKLADYIVICDENHPDAINIKRTVPKKKASIVQNTHGETHAMQVTPRWIYDVILDFTILKPTSKRKHKAWVK</sequence>
<evidence type="ECO:0008006" key="3">
    <source>
        <dbReference type="Google" id="ProtNLM"/>
    </source>
</evidence>
<evidence type="ECO:0000313" key="2">
    <source>
        <dbReference type="Proteomes" id="UP000001460"/>
    </source>
</evidence>
<dbReference type="AlphaFoldDB" id="B6AIF1"/>
<accession>B6AIF1</accession>
<keyword evidence="2" id="KW-1185">Reference proteome</keyword>
<proteinExistence type="predicted"/>